<dbReference type="GO" id="GO:0006635">
    <property type="term" value="P:fatty acid beta-oxidation"/>
    <property type="evidence" value="ECO:0007669"/>
    <property type="project" value="TreeGrafter"/>
</dbReference>
<evidence type="ECO:0000256" key="2">
    <source>
        <dbReference type="ARBA" id="ARBA00005254"/>
    </source>
</evidence>
<comment type="caution">
    <text evidence="8">The sequence shown here is derived from an EMBL/GenBank/DDBJ whole genome shotgun (WGS) entry which is preliminary data.</text>
</comment>
<protein>
    <submittedName>
        <fullName evidence="8">Enoyl-CoA hydratase</fullName>
    </submittedName>
</protein>
<gene>
    <name evidence="8" type="ORF">L618_001600000320</name>
</gene>
<reference evidence="8 9" key="1">
    <citation type="submission" date="2019-07" db="EMBL/GenBank/DDBJ databases">
        <title>Genome sequencing of lignin-degrading bacterial isolates.</title>
        <authorList>
            <person name="Gladden J."/>
        </authorList>
    </citation>
    <scope>NUCLEOTIDE SEQUENCE [LARGE SCALE GENOMIC DNA]</scope>
    <source>
        <strain evidence="8 9">J45</strain>
    </source>
</reference>
<dbReference type="InterPro" id="IPR014748">
    <property type="entry name" value="Enoyl-CoA_hydra_C"/>
</dbReference>
<dbReference type="Gene3D" id="3.90.226.10">
    <property type="entry name" value="2-enoyl-CoA Hydratase, Chain A, domain 1"/>
    <property type="match status" value="1"/>
</dbReference>
<evidence type="ECO:0000256" key="7">
    <source>
        <dbReference type="RuleBase" id="RU003707"/>
    </source>
</evidence>
<evidence type="ECO:0000256" key="6">
    <source>
        <dbReference type="ARBA" id="ARBA00023717"/>
    </source>
</evidence>
<comment type="catalytic activity">
    <reaction evidence="5">
        <text>a (3S)-3-hydroxyacyl-CoA = a (2E)-enoyl-CoA + H2O</text>
        <dbReference type="Rhea" id="RHEA:16105"/>
        <dbReference type="ChEBI" id="CHEBI:15377"/>
        <dbReference type="ChEBI" id="CHEBI:57318"/>
        <dbReference type="ChEBI" id="CHEBI:58856"/>
        <dbReference type="EC" id="4.2.1.17"/>
    </reaction>
</comment>
<keyword evidence="3" id="KW-0443">Lipid metabolism</keyword>
<comment type="catalytic activity">
    <reaction evidence="6">
        <text>a 4-saturated-(3S)-3-hydroxyacyl-CoA = a (3E)-enoyl-CoA + H2O</text>
        <dbReference type="Rhea" id="RHEA:20724"/>
        <dbReference type="ChEBI" id="CHEBI:15377"/>
        <dbReference type="ChEBI" id="CHEBI:58521"/>
        <dbReference type="ChEBI" id="CHEBI:137480"/>
        <dbReference type="EC" id="4.2.1.17"/>
    </reaction>
</comment>
<evidence type="ECO:0000256" key="1">
    <source>
        <dbReference type="ARBA" id="ARBA00002994"/>
    </source>
</evidence>
<evidence type="ECO:0000256" key="4">
    <source>
        <dbReference type="ARBA" id="ARBA00023239"/>
    </source>
</evidence>
<dbReference type="GO" id="GO:0004300">
    <property type="term" value="F:enoyl-CoA hydratase activity"/>
    <property type="evidence" value="ECO:0007669"/>
    <property type="project" value="UniProtKB-EC"/>
</dbReference>
<comment type="similarity">
    <text evidence="2 7">Belongs to the enoyl-CoA hydratase/isomerase family.</text>
</comment>
<dbReference type="RefSeq" id="WP_145691438.1">
    <property type="nucleotide sequence ID" value="NZ_VLJT01000013.1"/>
</dbReference>
<dbReference type="AlphaFoldDB" id="A0A562E8P4"/>
<dbReference type="SUPFAM" id="SSF52096">
    <property type="entry name" value="ClpP/crotonase"/>
    <property type="match status" value="1"/>
</dbReference>
<comment type="function">
    <text evidence="1">Could possibly oxidize fatty acids using specific components.</text>
</comment>
<organism evidence="8 9">
    <name type="scientific">Rhodococcus rhodochrous J45</name>
    <dbReference type="NCBI Taxonomy" id="935266"/>
    <lineage>
        <taxon>Bacteria</taxon>
        <taxon>Bacillati</taxon>
        <taxon>Actinomycetota</taxon>
        <taxon>Actinomycetes</taxon>
        <taxon>Mycobacteriales</taxon>
        <taxon>Nocardiaceae</taxon>
        <taxon>Rhodococcus</taxon>
    </lineage>
</organism>
<dbReference type="EMBL" id="VLJT01000013">
    <property type="protein sequence ID" value="TWH17988.1"/>
    <property type="molecule type" value="Genomic_DNA"/>
</dbReference>
<evidence type="ECO:0000256" key="5">
    <source>
        <dbReference type="ARBA" id="ARBA00023709"/>
    </source>
</evidence>
<evidence type="ECO:0000256" key="3">
    <source>
        <dbReference type="ARBA" id="ARBA00022832"/>
    </source>
</evidence>
<evidence type="ECO:0000313" key="8">
    <source>
        <dbReference type="EMBL" id="TWH17988.1"/>
    </source>
</evidence>
<keyword evidence="3" id="KW-0276">Fatty acid metabolism</keyword>
<dbReference type="InterPro" id="IPR018376">
    <property type="entry name" value="Enoyl-CoA_hyd/isom_CS"/>
</dbReference>
<dbReference type="CDD" id="cd06558">
    <property type="entry name" value="crotonase-like"/>
    <property type="match status" value="1"/>
</dbReference>
<keyword evidence="4" id="KW-0456">Lyase</keyword>
<dbReference type="Gene3D" id="1.10.12.10">
    <property type="entry name" value="Lyase 2-enoyl-coa Hydratase, Chain A, domain 2"/>
    <property type="match status" value="1"/>
</dbReference>
<sequence>MNGSNAHAESDLVTTEVVEEGVHVLVLNRPDRLNAITPPLIDALHRRLDEADADRSCRAVILTGAGRGFCAGADLRGGDDHPDPFEPRPGPVGTFQVQEQYSRTTTRLRALSKPVIAAVNGPATGGGLAFVLGCDIRLAATSARFSAAFAKIGLSGCDMGTGWLLNRVVGIGRAHELLLTGRIIEAEEALRIGLVLEVVPDELLLERALEFARLIKANSPFGTYMTKQVMWSTVEIPGLDAAMALENRTQVLASTTNDSREAIAAFLERREPRWTDS</sequence>
<dbReference type="Pfam" id="PF00378">
    <property type="entry name" value="ECH_1"/>
    <property type="match status" value="1"/>
</dbReference>
<dbReference type="PANTHER" id="PTHR11941">
    <property type="entry name" value="ENOYL-COA HYDRATASE-RELATED"/>
    <property type="match status" value="1"/>
</dbReference>
<name>A0A562E8P4_RHORH</name>
<dbReference type="InterPro" id="IPR001753">
    <property type="entry name" value="Enoyl-CoA_hydra/iso"/>
</dbReference>
<dbReference type="Proteomes" id="UP000317573">
    <property type="component" value="Unassembled WGS sequence"/>
</dbReference>
<accession>A0A562E8P4</accession>
<evidence type="ECO:0000313" key="9">
    <source>
        <dbReference type="Proteomes" id="UP000317573"/>
    </source>
</evidence>
<dbReference type="PROSITE" id="PS00166">
    <property type="entry name" value="ENOYL_COA_HYDRATASE"/>
    <property type="match status" value="1"/>
</dbReference>
<dbReference type="PANTHER" id="PTHR11941:SF130">
    <property type="entry name" value="ENOYL-COA HYDRATASE ECHA12-RELATED"/>
    <property type="match status" value="1"/>
</dbReference>
<dbReference type="InterPro" id="IPR029045">
    <property type="entry name" value="ClpP/crotonase-like_dom_sf"/>
</dbReference>
<proteinExistence type="inferred from homology"/>